<dbReference type="RefSeq" id="WP_324667933.1">
    <property type="nucleotide sequence ID" value="NZ_CP141614.1"/>
</dbReference>
<name>A0ABZ1BMD0_9FIRM</name>
<protein>
    <submittedName>
        <fullName evidence="2">Spore germination protein GerW family protein</fullName>
    </submittedName>
</protein>
<proteinExistence type="predicted"/>
<dbReference type="InterPro" id="IPR014229">
    <property type="entry name" value="Spore_YtfJ"/>
</dbReference>
<dbReference type="PANTHER" id="PTHR39162:SF1">
    <property type="entry name" value="SPORULATION PROTEIN YTFJ"/>
    <property type="match status" value="1"/>
</dbReference>
<keyword evidence="3" id="KW-1185">Reference proteome</keyword>
<dbReference type="Pfam" id="PF09579">
    <property type="entry name" value="Spore_YtfJ"/>
    <property type="match status" value="1"/>
</dbReference>
<dbReference type="PANTHER" id="PTHR39162">
    <property type="entry name" value="GLL3345 PROTEIN"/>
    <property type="match status" value="1"/>
</dbReference>
<gene>
    <name evidence="2" type="ORF">VLY81_09575</name>
</gene>
<evidence type="ECO:0000256" key="1">
    <source>
        <dbReference type="SAM" id="MobiDB-lite"/>
    </source>
</evidence>
<feature type="compositionally biased region" description="Polar residues" evidence="1">
    <location>
        <begin position="131"/>
        <end position="141"/>
    </location>
</feature>
<reference evidence="3" key="1">
    <citation type="submission" date="2023-12" db="EMBL/GenBank/DDBJ databases">
        <title>Novel isolates from deep terrestrial aquifers shed light on the physiology and ecology of the class Limnochordia.</title>
        <authorList>
            <person name="Karnachuk O.V."/>
            <person name="Lukina A.P."/>
            <person name="Avakyan M.R."/>
            <person name="Kadnikov V."/>
            <person name="Begmatov S."/>
            <person name="Beletsky A.V."/>
            <person name="Mardanov A.V."/>
            <person name="Ravin N.V."/>
        </authorList>
    </citation>
    <scope>NUCLEOTIDE SEQUENCE [LARGE SCALE GENOMIC DNA]</scope>
    <source>
        <strain evidence="3">LN</strain>
    </source>
</reference>
<organism evidence="2 3">
    <name type="scientific">Geochorda subterranea</name>
    <dbReference type="NCBI Taxonomy" id="3109564"/>
    <lineage>
        <taxon>Bacteria</taxon>
        <taxon>Bacillati</taxon>
        <taxon>Bacillota</taxon>
        <taxon>Limnochordia</taxon>
        <taxon>Limnochordales</taxon>
        <taxon>Geochordaceae</taxon>
        <taxon>Geochorda</taxon>
    </lineage>
</organism>
<sequence>MAETNVAALIDTLMHNVERMMTTRRVIGEPFQVGNVTLIPIMTASVGIGAGGGSGTGPVSEGKMTGEGSGGGGGLGMRLVPTALAAVVDGELRVYSLGGRGGGLEKLLELVPALTQKLGGSKRSPEGGGNASQPPSGESGA</sequence>
<evidence type="ECO:0000313" key="2">
    <source>
        <dbReference type="EMBL" id="WRP13688.1"/>
    </source>
</evidence>
<dbReference type="Proteomes" id="UP001333102">
    <property type="component" value="Chromosome"/>
</dbReference>
<feature type="region of interest" description="Disordered" evidence="1">
    <location>
        <begin position="52"/>
        <end position="73"/>
    </location>
</feature>
<evidence type="ECO:0000313" key="3">
    <source>
        <dbReference type="Proteomes" id="UP001333102"/>
    </source>
</evidence>
<dbReference type="EMBL" id="CP141614">
    <property type="protein sequence ID" value="WRP13688.1"/>
    <property type="molecule type" value="Genomic_DNA"/>
</dbReference>
<feature type="region of interest" description="Disordered" evidence="1">
    <location>
        <begin position="118"/>
        <end position="141"/>
    </location>
</feature>
<accession>A0ABZ1BMD0</accession>